<evidence type="ECO:0000313" key="3">
    <source>
        <dbReference type="EMBL" id="KYG60598.1"/>
    </source>
</evidence>
<comment type="caution">
    <text evidence="3">The sequence shown here is derived from an EMBL/GenBank/DDBJ whole genome shotgun (WGS) entry which is preliminary data.</text>
</comment>
<dbReference type="InterPro" id="IPR036663">
    <property type="entry name" value="Fumarylacetoacetase_C_sf"/>
</dbReference>
<feature type="domain" description="Fumarylacetoacetase-like C-terminal" evidence="1">
    <location>
        <begin position="83"/>
        <end position="322"/>
    </location>
</feature>
<protein>
    <submittedName>
        <fullName evidence="3">2-keto-4-pentenoate hydratase</fullName>
    </submittedName>
</protein>
<gene>
    <name evidence="3" type="ORF">AZI85_11365</name>
</gene>
<dbReference type="Pfam" id="PF01557">
    <property type="entry name" value="FAA_hydrolase"/>
    <property type="match status" value="1"/>
</dbReference>
<dbReference type="SUPFAM" id="SSF56529">
    <property type="entry name" value="FAH"/>
    <property type="match status" value="1"/>
</dbReference>
<sequence length="326" mass="35314">MKLGSLKSALSKDGELCVVSRDLKMAVKATHIAPNLREALESWKDKEASLQKLYTDLNEGKAANAFPVKESDFHSALPRTWLFADGSAFIYHIKLVRMARKAALPETLETVPLMYQGECGQFLAPTEDIPQRDFAHGTDFEGEVGVVTDFVPMGVTPDEALKYIRLFVLINDVSLRGLIPEELAGGFGFFQSKPASALSPFAVTADELGEAYKGGRIHLPLNVTYNGQFFGKANAGAMHFHFGQLIAHAAKTRNLAAGTLIGSGTVSNDDHSSGSSCLAEKRMIEQIENGAIKTPFMKAGDTIEMQMSDAQGQSIFGKISQKVKAV</sequence>
<dbReference type="RefSeq" id="WP_063244876.1">
    <property type="nucleotide sequence ID" value="NZ_LUKF01000019.1"/>
</dbReference>
<feature type="domain" description="Fumarylacetoacetase N-terminal" evidence="2">
    <location>
        <begin position="1"/>
        <end position="79"/>
    </location>
</feature>
<evidence type="ECO:0000259" key="2">
    <source>
        <dbReference type="Pfam" id="PF18288"/>
    </source>
</evidence>
<dbReference type="EMBL" id="LUKF01000019">
    <property type="protein sequence ID" value="KYG60598.1"/>
    <property type="molecule type" value="Genomic_DNA"/>
</dbReference>
<name>A0A150WCK9_BDEBC</name>
<evidence type="ECO:0000313" key="4">
    <source>
        <dbReference type="Proteomes" id="UP000075391"/>
    </source>
</evidence>
<organism evidence="3 4">
    <name type="scientific">Bdellovibrio bacteriovorus</name>
    <dbReference type="NCBI Taxonomy" id="959"/>
    <lineage>
        <taxon>Bacteria</taxon>
        <taxon>Pseudomonadati</taxon>
        <taxon>Bdellovibrionota</taxon>
        <taxon>Bdellovibrionia</taxon>
        <taxon>Bdellovibrionales</taxon>
        <taxon>Pseudobdellovibrionaceae</taxon>
        <taxon>Bdellovibrio</taxon>
    </lineage>
</organism>
<dbReference type="InterPro" id="IPR041072">
    <property type="entry name" value="FAA_hydro_N"/>
</dbReference>
<proteinExistence type="predicted"/>
<dbReference type="Proteomes" id="UP000075391">
    <property type="component" value="Unassembled WGS sequence"/>
</dbReference>
<dbReference type="Pfam" id="PF18288">
    <property type="entry name" value="FAA_hydro_N_2"/>
    <property type="match status" value="1"/>
</dbReference>
<dbReference type="Gene3D" id="3.90.850.10">
    <property type="entry name" value="Fumarylacetoacetase-like, C-terminal domain"/>
    <property type="match status" value="1"/>
</dbReference>
<dbReference type="GO" id="GO:0003824">
    <property type="term" value="F:catalytic activity"/>
    <property type="evidence" value="ECO:0007669"/>
    <property type="project" value="InterPro"/>
</dbReference>
<dbReference type="PANTHER" id="PTHR43211">
    <property type="entry name" value="FUMARYLACETOACETATE HYDROLASE"/>
    <property type="match status" value="1"/>
</dbReference>
<dbReference type="InterPro" id="IPR011234">
    <property type="entry name" value="Fumarylacetoacetase-like_C"/>
</dbReference>
<reference evidence="3 4" key="1">
    <citation type="submission" date="2016-03" db="EMBL/GenBank/DDBJ databases">
        <authorList>
            <person name="Ploux O."/>
        </authorList>
    </citation>
    <scope>NUCLEOTIDE SEQUENCE [LARGE SCALE GENOMIC DNA]</scope>
    <source>
        <strain evidence="3 4">BER2</strain>
    </source>
</reference>
<dbReference type="AlphaFoldDB" id="A0A150WCK9"/>
<dbReference type="PANTHER" id="PTHR43211:SF1">
    <property type="entry name" value="BLL6422 PROTEIN"/>
    <property type="match status" value="1"/>
</dbReference>
<accession>A0A150WCK9</accession>
<evidence type="ECO:0000259" key="1">
    <source>
        <dbReference type="Pfam" id="PF01557"/>
    </source>
</evidence>